<dbReference type="SUPFAM" id="SSF52047">
    <property type="entry name" value="RNI-like"/>
    <property type="match status" value="1"/>
</dbReference>
<protein>
    <submittedName>
        <fullName evidence="1">Uncharacterized protein</fullName>
    </submittedName>
</protein>
<dbReference type="EMBL" id="KN822957">
    <property type="protein sequence ID" value="KIO32097.1"/>
    <property type="molecule type" value="Genomic_DNA"/>
</dbReference>
<dbReference type="HOGENOM" id="CLU_162193_0_0_1"/>
<sequence>MRFPFGATSGIFQRTLQLVCRYLPQVKSLTITVNGFITGDVLLHEIPSFKYLKRLHLWETWLWDPMIKEETLPPKKVAGVEDWEVVISRAKELCPTLVELEFSRLSRLRFGYSLY</sequence>
<name>A0A0C3MEB8_9AGAM</name>
<reference evidence="2" key="2">
    <citation type="submission" date="2015-01" db="EMBL/GenBank/DDBJ databases">
        <title>Evolutionary Origins and Diversification of the Mycorrhizal Mutualists.</title>
        <authorList>
            <consortium name="DOE Joint Genome Institute"/>
            <consortium name="Mycorrhizal Genomics Consortium"/>
            <person name="Kohler A."/>
            <person name="Kuo A."/>
            <person name="Nagy L.G."/>
            <person name="Floudas D."/>
            <person name="Copeland A."/>
            <person name="Barry K.W."/>
            <person name="Cichocki N."/>
            <person name="Veneault-Fourrey C."/>
            <person name="LaButti K."/>
            <person name="Lindquist E.A."/>
            <person name="Lipzen A."/>
            <person name="Lundell T."/>
            <person name="Morin E."/>
            <person name="Murat C."/>
            <person name="Riley R."/>
            <person name="Ohm R."/>
            <person name="Sun H."/>
            <person name="Tunlid A."/>
            <person name="Henrissat B."/>
            <person name="Grigoriev I.V."/>
            <person name="Hibbett D.S."/>
            <person name="Martin F."/>
        </authorList>
    </citation>
    <scope>NUCLEOTIDE SEQUENCE [LARGE SCALE GENOMIC DNA]</scope>
    <source>
        <strain evidence="2">MUT 4182</strain>
    </source>
</reference>
<proteinExistence type="predicted"/>
<dbReference type="AlphaFoldDB" id="A0A0C3MEB8"/>
<evidence type="ECO:0000313" key="1">
    <source>
        <dbReference type="EMBL" id="KIO32097.1"/>
    </source>
</evidence>
<reference evidence="1 2" key="1">
    <citation type="submission" date="2014-04" db="EMBL/GenBank/DDBJ databases">
        <authorList>
            <consortium name="DOE Joint Genome Institute"/>
            <person name="Kuo A."/>
            <person name="Girlanda M."/>
            <person name="Perotto S."/>
            <person name="Kohler A."/>
            <person name="Nagy L.G."/>
            <person name="Floudas D."/>
            <person name="Copeland A."/>
            <person name="Barry K.W."/>
            <person name="Cichocki N."/>
            <person name="Veneault-Fourrey C."/>
            <person name="LaButti K."/>
            <person name="Lindquist E.A."/>
            <person name="Lipzen A."/>
            <person name="Lundell T."/>
            <person name="Morin E."/>
            <person name="Murat C."/>
            <person name="Sun H."/>
            <person name="Tunlid A."/>
            <person name="Henrissat B."/>
            <person name="Grigoriev I.V."/>
            <person name="Hibbett D.S."/>
            <person name="Martin F."/>
            <person name="Nordberg H.P."/>
            <person name="Cantor M.N."/>
            <person name="Hua S.X."/>
        </authorList>
    </citation>
    <scope>NUCLEOTIDE SEQUENCE [LARGE SCALE GENOMIC DNA]</scope>
    <source>
        <strain evidence="1 2">MUT 4182</strain>
    </source>
</reference>
<accession>A0A0C3MEB8</accession>
<organism evidence="1 2">
    <name type="scientific">Tulasnella calospora MUT 4182</name>
    <dbReference type="NCBI Taxonomy" id="1051891"/>
    <lineage>
        <taxon>Eukaryota</taxon>
        <taxon>Fungi</taxon>
        <taxon>Dikarya</taxon>
        <taxon>Basidiomycota</taxon>
        <taxon>Agaricomycotina</taxon>
        <taxon>Agaricomycetes</taxon>
        <taxon>Cantharellales</taxon>
        <taxon>Tulasnellaceae</taxon>
        <taxon>Tulasnella</taxon>
    </lineage>
</organism>
<evidence type="ECO:0000313" key="2">
    <source>
        <dbReference type="Proteomes" id="UP000054248"/>
    </source>
</evidence>
<dbReference type="Proteomes" id="UP000054248">
    <property type="component" value="Unassembled WGS sequence"/>
</dbReference>
<keyword evidence="2" id="KW-1185">Reference proteome</keyword>
<gene>
    <name evidence="1" type="ORF">M407DRAFT_115301</name>
</gene>